<dbReference type="GO" id="GO:0004180">
    <property type="term" value="F:carboxypeptidase activity"/>
    <property type="evidence" value="ECO:0007669"/>
    <property type="project" value="UniProtKB-KW"/>
</dbReference>
<organism evidence="1 2">
    <name type="scientific">Hymenobacter setariae</name>
    <dbReference type="NCBI Taxonomy" id="2594794"/>
    <lineage>
        <taxon>Bacteria</taxon>
        <taxon>Pseudomonadati</taxon>
        <taxon>Bacteroidota</taxon>
        <taxon>Cytophagia</taxon>
        <taxon>Cytophagales</taxon>
        <taxon>Hymenobacteraceae</taxon>
        <taxon>Hymenobacter</taxon>
    </lineage>
</organism>
<proteinExistence type="predicted"/>
<dbReference type="EMBL" id="VMRJ01000001">
    <property type="protein sequence ID" value="TVT42561.1"/>
    <property type="molecule type" value="Genomic_DNA"/>
</dbReference>
<name>A0A558C193_9BACT</name>
<keyword evidence="2" id="KW-1185">Reference proteome</keyword>
<dbReference type="AlphaFoldDB" id="A0A558C193"/>
<evidence type="ECO:0000313" key="1">
    <source>
        <dbReference type="EMBL" id="TVT42561.1"/>
    </source>
</evidence>
<dbReference type="Proteomes" id="UP000317624">
    <property type="component" value="Unassembled WGS sequence"/>
</dbReference>
<sequence length="857" mass="97851">MKRLPLRHSYAAVLGWLLWLLVVPTVALAQGATTITGVVTDAKTREKLPFVSVSVPQAAIGTNTDQDGHYTLQVPAQYTSVVYTYLGYRSVTKTFEAGTPQTINVALATSSAQLGEVVIKGSKPPRYKNKDNPAVALIRQVIANKPQNRPESYDYVEYEKYEKMTFSFSNLSEKFKNRKVFKNYQFLFKKQDSTAAGGVNILPIYIEEKLAKEYYRKNPETRRAVELGNKQVEFDKHFIDNEGLSAYFNRMYQDIDIYANNVSLLGNQLLSPIADNAPTFYQFYISDTLRQHVPQLIELSFFPRNKGDMLFAGKLYVTLDGHYAVQQAHLSVDKRINLNFVKSLDANLEFAENPDRRYHLSKTFLGIDFGVTEKGSGFYGERTVSFQDYRVNQPAPASVYDGPARVALTDSTSRQSAAFLEQNRPDSLSQVEQSIYKNVDTLQTIKSFQRTLKIASFLLSGYTPLGPFDIGPANTFYSFNPVEGFRLRVGGRSTPELSKRFYVETYTAYGFKDEQWKYFLSGTYSLNGQSIYKFPQHLLRASFQRDTRIPGQELEFVQEDNFLLSFKRGVNNKYLYNDVYRLDYVHEFNNHFSYSLGFRKLQQSPAGGLYFRDSSADTPDLIGQLTTSEVSLGLRWAPREAFYQGKTYRSPIINKYPIFTARAARGFKGLLDGEYSYTNLSLNGTKRFYLSQLGHADVAVEGGYVVGQVPFPLLDIHRANQTYSYQLYSYNLMNFLEFASDHYASLFIDQNFNGFFFNKLPVIKHLKLRETASLKLLYGGIREENNPYSHPELYQFLQDASGRPVSFALGRTPYVEASVGIANIFKLFRVDIVKRFTYLNNPNVAEWGLRGRFKVDF</sequence>
<keyword evidence="1" id="KW-0645">Protease</keyword>
<protein>
    <submittedName>
        <fullName evidence="1">Carboxypeptidase-like regulatory domain-containing protein</fullName>
    </submittedName>
</protein>
<dbReference type="Pfam" id="PF18939">
    <property type="entry name" value="DUF5686"/>
    <property type="match status" value="1"/>
</dbReference>
<dbReference type="InterPro" id="IPR008969">
    <property type="entry name" value="CarboxyPept-like_regulatory"/>
</dbReference>
<dbReference type="InterPro" id="IPR043741">
    <property type="entry name" value="DUF5686"/>
</dbReference>
<dbReference type="Pfam" id="PF13715">
    <property type="entry name" value="CarbopepD_reg_2"/>
    <property type="match status" value="1"/>
</dbReference>
<dbReference type="OrthoDB" id="983143at2"/>
<dbReference type="Gene3D" id="2.60.40.1120">
    <property type="entry name" value="Carboxypeptidase-like, regulatory domain"/>
    <property type="match status" value="1"/>
</dbReference>
<dbReference type="SUPFAM" id="SSF49464">
    <property type="entry name" value="Carboxypeptidase regulatory domain-like"/>
    <property type="match status" value="1"/>
</dbReference>
<accession>A0A558C193</accession>
<comment type="caution">
    <text evidence="1">The sequence shown here is derived from an EMBL/GenBank/DDBJ whole genome shotgun (WGS) entry which is preliminary data.</text>
</comment>
<keyword evidence="1" id="KW-0378">Hydrolase</keyword>
<dbReference type="RefSeq" id="WP_144842793.1">
    <property type="nucleotide sequence ID" value="NZ_VMRJ01000001.1"/>
</dbReference>
<reference evidence="1 2" key="1">
    <citation type="submission" date="2019-07" db="EMBL/GenBank/DDBJ databases">
        <title>Hymenobacter sp. straun FUR1 Genome sequencing and assembly.</title>
        <authorList>
            <person name="Chhetri G."/>
        </authorList>
    </citation>
    <scope>NUCLEOTIDE SEQUENCE [LARGE SCALE GENOMIC DNA]</scope>
    <source>
        <strain evidence="1 2">Fur1</strain>
    </source>
</reference>
<keyword evidence="1" id="KW-0121">Carboxypeptidase</keyword>
<gene>
    <name evidence="1" type="ORF">FNT36_00210</name>
</gene>
<evidence type="ECO:0000313" key="2">
    <source>
        <dbReference type="Proteomes" id="UP000317624"/>
    </source>
</evidence>